<dbReference type="EMBL" id="CAJOBI010023628">
    <property type="protein sequence ID" value="CAF4231374.1"/>
    <property type="molecule type" value="Genomic_DNA"/>
</dbReference>
<protein>
    <submittedName>
        <fullName evidence="2">Uncharacterized protein</fullName>
    </submittedName>
</protein>
<comment type="caution">
    <text evidence="2">The sequence shown here is derived from an EMBL/GenBank/DDBJ whole genome shotgun (WGS) entry which is preliminary data.</text>
</comment>
<accession>A0A8S2SZR1</accession>
<dbReference type="Proteomes" id="UP000676336">
    <property type="component" value="Unassembled WGS sequence"/>
</dbReference>
<dbReference type="AlphaFoldDB" id="A0A8S2SZR1"/>
<feature type="chain" id="PRO_5035716922" evidence="1">
    <location>
        <begin position="22"/>
        <end position="47"/>
    </location>
</feature>
<name>A0A8S2SZR1_9BILA</name>
<evidence type="ECO:0000256" key="1">
    <source>
        <dbReference type="SAM" id="SignalP"/>
    </source>
</evidence>
<feature type="non-terminal residue" evidence="2">
    <location>
        <position position="1"/>
    </location>
</feature>
<reference evidence="2" key="1">
    <citation type="submission" date="2021-02" db="EMBL/GenBank/DDBJ databases">
        <authorList>
            <person name="Nowell W R."/>
        </authorList>
    </citation>
    <scope>NUCLEOTIDE SEQUENCE</scope>
</reference>
<keyword evidence="1" id="KW-0732">Signal</keyword>
<feature type="signal peptide" evidence="1">
    <location>
        <begin position="1"/>
        <end position="21"/>
    </location>
</feature>
<organism evidence="2 3">
    <name type="scientific">Rotaria magnacalcarata</name>
    <dbReference type="NCBI Taxonomy" id="392030"/>
    <lineage>
        <taxon>Eukaryota</taxon>
        <taxon>Metazoa</taxon>
        <taxon>Spiralia</taxon>
        <taxon>Gnathifera</taxon>
        <taxon>Rotifera</taxon>
        <taxon>Eurotatoria</taxon>
        <taxon>Bdelloidea</taxon>
        <taxon>Philodinida</taxon>
        <taxon>Philodinidae</taxon>
        <taxon>Rotaria</taxon>
    </lineage>
</organism>
<proteinExistence type="predicted"/>
<gene>
    <name evidence="2" type="ORF">SMN809_LOCUS23155</name>
</gene>
<evidence type="ECO:0000313" key="3">
    <source>
        <dbReference type="Proteomes" id="UP000676336"/>
    </source>
</evidence>
<evidence type="ECO:0000313" key="2">
    <source>
        <dbReference type="EMBL" id="CAF4231374.1"/>
    </source>
</evidence>
<sequence length="47" mass="5241">MRWCARVSLDTLTLVALIALSAQIPAPSTMEDAIRMHLAPMTTQQMR</sequence>